<name>A0ACB8RYB4_9AGAM</name>
<dbReference type="Proteomes" id="UP000814033">
    <property type="component" value="Unassembled WGS sequence"/>
</dbReference>
<keyword evidence="2" id="KW-1185">Reference proteome</keyword>
<protein>
    <submittedName>
        <fullName evidence="1">Uncharacterized protein</fullName>
    </submittedName>
</protein>
<sequence>MAFRPELVPSDIIYAVLEQIPDRRDLHAAALTSWSFNHAATPLLYRTIDTDQKRTARNDVLHPAFTLLRRPELARHVRHIHETSCVIPLRGPHASKREITRFVLKAYLSCVNLYSFTWMDNCNMSDVFVSMIDVLKQLPLRSLSIRTSSDLGEDTWASLNRFTGLHKVAIWSNEGPPRVLQGWASRLGSTLTALELYRCAGVPASVLVSVLLQLPRLRDLRLKGAPSAAIPDIISCLPRLVALDTEYLGSGVLRPADDPLPALRRLTVRTNSVGLQADQLWVWLRQLIPHPSLEEFVLNAFSSYGQMAMPRHFILSLARTHGVTLRRLLLNMTNMTLEDIKCACALFPNLEELSCAVASPDYESIERAIAKAHTLRSLRLHVHWIPNSNSYSDGPYSPNSSSARFGKREAEALMLRKGSRIRTLSMGPHVYSVSGSSLWQHDALTRGFV</sequence>
<dbReference type="EMBL" id="MU275881">
    <property type="protein sequence ID" value="KAI0048807.1"/>
    <property type="molecule type" value="Genomic_DNA"/>
</dbReference>
<comment type="caution">
    <text evidence="1">The sequence shown here is derived from an EMBL/GenBank/DDBJ whole genome shotgun (WGS) entry which is preliminary data.</text>
</comment>
<gene>
    <name evidence="1" type="ORF">FA95DRAFT_1490287</name>
</gene>
<organism evidence="1 2">
    <name type="scientific">Auriscalpium vulgare</name>
    <dbReference type="NCBI Taxonomy" id="40419"/>
    <lineage>
        <taxon>Eukaryota</taxon>
        <taxon>Fungi</taxon>
        <taxon>Dikarya</taxon>
        <taxon>Basidiomycota</taxon>
        <taxon>Agaricomycotina</taxon>
        <taxon>Agaricomycetes</taxon>
        <taxon>Russulales</taxon>
        <taxon>Auriscalpiaceae</taxon>
        <taxon>Auriscalpium</taxon>
    </lineage>
</organism>
<reference evidence="1" key="2">
    <citation type="journal article" date="2022" name="New Phytol.">
        <title>Evolutionary transition to the ectomycorrhizal habit in the genomes of a hyperdiverse lineage of mushroom-forming fungi.</title>
        <authorList>
            <person name="Looney B."/>
            <person name="Miyauchi S."/>
            <person name="Morin E."/>
            <person name="Drula E."/>
            <person name="Courty P.E."/>
            <person name="Kohler A."/>
            <person name="Kuo A."/>
            <person name="LaButti K."/>
            <person name="Pangilinan J."/>
            <person name="Lipzen A."/>
            <person name="Riley R."/>
            <person name="Andreopoulos W."/>
            <person name="He G."/>
            <person name="Johnson J."/>
            <person name="Nolan M."/>
            <person name="Tritt A."/>
            <person name="Barry K.W."/>
            <person name="Grigoriev I.V."/>
            <person name="Nagy L.G."/>
            <person name="Hibbett D."/>
            <person name="Henrissat B."/>
            <person name="Matheny P.B."/>
            <person name="Labbe J."/>
            <person name="Martin F.M."/>
        </authorList>
    </citation>
    <scope>NUCLEOTIDE SEQUENCE</scope>
    <source>
        <strain evidence="1">FP105234-sp</strain>
    </source>
</reference>
<reference evidence="1" key="1">
    <citation type="submission" date="2021-02" db="EMBL/GenBank/DDBJ databases">
        <authorList>
            <consortium name="DOE Joint Genome Institute"/>
            <person name="Ahrendt S."/>
            <person name="Looney B.P."/>
            <person name="Miyauchi S."/>
            <person name="Morin E."/>
            <person name="Drula E."/>
            <person name="Courty P.E."/>
            <person name="Chicoki N."/>
            <person name="Fauchery L."/>
            <person name="Kohler A."/>
            <person name="Kuo A."/>
            <person name="Labutti K."/>
            <person name="Pangilinan J."/>
            <person name="Lipzen A."/>
            <person name="Riley R."/>
            <person name="Andreopoulos W."/>
            <person name="He G."/>
            <person name="Johnson J."/>
            <person name="Barry K.W."/>
            <person name="Grigoriev I.V."/>
            <person name="Nagy L."/>
            <person name="Hibbett D."/>
            <person name="Henrissat B."/>
            <person name="Matheny P.B."/>
            <person name="Labbe J."/>
            <person name="Martin F."/>
        </authorList>
    </citation>
    <scope>NUCLEOTIDE SEQUENCE</scope>
    <source>
        <strain evidence="1">FP105234-sp</strain>
    </source>
</reference>
<accession>A0ACB8RYB4</accession>
<evidence type="ECO:0000313" key="1">
    <source>
        <dbReference type="EMBL" id="KAI0048807.1"/>
    </source>
</evidence>
<evidence type="ECO:0000313" key="2">
    <source>
        <dbReference type="Proteomes" id="UP000814033"/>
    </source>
</evidence>
<proteinExistence type="predicted"/>